<evidence type="ECO:0000313" key="1">
    <source>
        <dbReference type="EMBL" id="CBI66920.1"/>
    </source>
</evidence>
<protein>
    <submittedName>
        <fullName evidence="1">Uncharacterized protein</fullName>
    </submittedName>
</protein>
<name>D7FFG3_HELP3</name>
<proteinExistence type="predicted"/>
<dbReference type="HOGENOM" id="CLU_3365351_0_0_7"/>
<reference evidence="1 2" key="1">
    <citation type="journal article" date="2010" name="BMC Genomics">
        <title>Sequencing, annotation, and comparative genome analysis of the gerbil-adapted Helicobacter pylori strain B8.</title>
        <authorList>
            <person name="Farnbacher M."/>
            <person name="Jahns T."/>
            <person name="Willrodt D."/>
            <person name="Daniel R."/>
            <person name="Haas R."/>
            <person name="Goesmann A."/>
            <person name="Kurtz S."/>
            <person name="Rieder G."/>
        </authorList>
    </citation>
    <scope>NUCLEOTIDE SEQUENCE [LARGE SCALE GENOMIC DNA]</scope>
    <source>
        <strain evidence="1 2">B8</strain>
    </source>
</reference>
<organism evidence="1 2">
    <name type="scientific">Helicobacter pylori (strain B8)</name>
    <dbReference type="NCBI Taxonomy" id="693745"/>
    <lineage>
        <taxon>Bacteria</taxon>
        <taxon>Pseudomonadati</taxon>
        <taxon>Campylobacterota</taxon>
        <taxon>Epsilonproteobacteria</taxon>
        <taxon>Campylobacterales</taxon>
        <taxon>Helicobacteraceae</taxon>
        <taxon>Helicobacter</taxon>
    </lineage>
</organism>
<dbReference type="KEGG" id="hpl:HPB8_1363"/>
<dbReference type="AlphaFoldDB" id="D7FFG3"/>
<dbReference type="EMBL" id="FN598874">
    <property type="protein sequence ID" value="CBI66920.1"/>
    <property type="molecule type" value="Genomic_DNA"/>
</dbReference>
<sequence>MLNKLFDIKKAFSIFEFYDQHPIRTEIRNSFY</sequence>
<evidence type="ECO:0000313" key="2">
    <source>
        <dbReference type="Proteomes" id="UP000007091"/>
    </source>
</evidence>
<gene>
    <name evidence="1" type="ordered locus">HPB8_1363</name>
</gene>
<accession>D7FFG3</accession>
<dbReference type="Proteomes" id="UP000007091">
    <property type="component" value="Chromosome"/>
</dbReference>